<proteinExistence type="inferred from homology"/>
<dbReference type="GO" id="GO:0003995">
    <property type="term" value="F:acyl-CoA dehydrogenase activity"/>
    <property type="evidence" value="ECO:0007669"/>
    <property type="project" value="TreeGrafter"/>
</dbReference>
<comment type="caution">
    <text evidence="5">The sequence shown here is derived from an EMBL/GenBank/DDBJ whole genome shotgun (WGS) entry which is preliminary data.</text>
</comment>
<dbReference type="GO" id="GO:0016712">
    <property type="term" value="F:oxidoreductase activity, acting on paired donors, with incorporation or reduction of molecular oxygen, reduced flavin or flavoprotein as one donor, and incorporation of one atom of oxygen"/>
    <property type="evidence" value="ECO:0007669"/>
    <property type="project" value="TreeGrafter"/>
</dbReference>
<name>A0AA40SQT7_9MICO</name>
<dbReference type="InterPro" id="IPR013786">
    <property type="entry name" value="AcylCoA_DH/ox_N"/>
</dbReference>
<dbReference type="InterPro" id="IPR013107">
    <property type="entry name" value="Acyl-CoA_DH_C"/>
</dbReference>
<keyword evidence="6" id="KW-1185">Reference proteome</keyword>
<gene>
    <name evidence="5" type="ORF">BKA10_002485</name>
</gene>
<sequence length="396" mass="41447">MSALSSKYADVFASIAAGALQRELERQLPFEAIAALKRAGFTGVRVPEELGGDGATLPELFALLVELAAVDPHVPQALRGHIAFVEDRLNAAPSPERDDWLRRFAAGELVGNAVTEIGNVALGDTATRLTETADGYAISGSKYYTTGSIFAEWIDATAVTPDGTEVAALVSTATDAVTVTDDWTGFGQRLTGSGTAVFDGAPVRIEHVHPFGERFAYQTSLYQLVLVAVQAGIARAAARDAADQVANRARTFSHGNAAQTRDDPQILEIVGRIEADAFAAEATVLHAASALQTAYDARGGDAATRDAAKRAAELASAQAQLTVAPLALDAATRLFDALGASATSTSLALDRHWRNARTVASHNPAAFKARIIGDAIVNGAEPPYEWAIGVPRSASA</sequence>
<dbReference type="PIRSF" id="PIRSF016578">
    <property type="entry name" value="HsaA"/>
    <property type="match status" value="1"/>
</dbReference>
<evidence type="ECO:0000313" key="5">
    <source>
        <dbReference type="EMBL" id="MBB4140691.1"/>
    </source>
</evidence>
<organism evidence="5 6">
    <name type="scientific">Microbacterium invictum</name>
    <dbReference type="NCBI Taxonomy" id="515415"/>
    <lineage>
        <taxon>Bacteria</taxon>
        <taxon>Bacillati</taxon>
        <taxon>Actinomycetota</taxon>
        <taxon>Actinomycetes</taxon>
        <taxon>Micrococcales</taxon>
        <taxon>Microbacteriaceae</taxon>
        <taxon>Microbacterium</taxon>
    </lineage>
</organism>
<evidence type="ECO:0000256" key="2">
    <source>
        <dbReference type="ARBA" id="ARBA00049661"/>
    </source>
</evidence>
<dbReference type="InterPro" id="IPR009100">
    <property type="entry name" value="AcylCoA_DH/oxidase_NM_dom_sf"/>
</dbReference>
<protein>
    <submittedName>
        <fullName evidence="5">Alkylation response protein AidB-like acyl-CoA dehydrogenase</fullName>
    </submittedName>
</protein>
<feature type="domain" description="Acyl-CoA dehydrogenase/oxidase N-terminal" evidence="3">
    <location>
        <begin position="15"/>
        <end position="108"/>
    </location>
</feature>
<evidence type="ECO:0000259" key="3">
    <source>
        <dbReference type="Pfam" id="PF02771"/>
    </source>
</evidence>
<dbReference type="SUPFAM" id="SSF56645">
    <property type="entry name" value="Acyl-CoA dehydrogenase NM domain-like"/>
    <property type="match status" value="1"/>
</dbReference>
<keyword evidence="1" id="KW-0560">Oxidoreductase</keyword>
<accession>A0AA40SQT7</accession>
<dbReference type="GO" id="GO:0005737">
    <property type="term" value="C:cytoplasm"/>
    <property type="evidence" value="ECO:0007669"/>
    <property type="project" value="TreeGrafter"/>
</dbReference>
<dbReference type="Pfam" id="PF08028">
    <property type="entry name" value="Acyl-CoA_dh_2"/>
    <property type="match status" value="1"/>
</dbReference>
<dbReference type="Gene3D" id="2.40.110.10">
    <property type="entry name" value="Butyryl-CoA Dehydrogenase, subunit A, domain 2"/>
    <property type="match status" value="1"/>
</dbReference>
<reference evidence="5 6" key="1">
    <citation type="submission" date="2020-08" db="EMBL/GenBank/DDBJ databases">
        <title>Sequencing the genomes of 1000 actinobacteria strains.</title>
        <authorList>
            <person name="Klenk H.-P."/>
        </authorList>
    </citation>
    <scope>NUCLEOTIDE SEQUENCE [LARGE SCALE GENOMIC DNA]</scope>
    <source>
        <strain evidence="5 6">DSM 19600</strain>
    </source>
</reference>
<dbReference type="RefSeq" id="WP_183500189.1">
    <property type="nucleotide sequence ID" value="NZ_BAABCO010000004.1"/>
</dbReference>
<feature type="domain" description="Acyl-CoA dehydrogenase C-terminal" evidence="4">
    <location>
        <begin position="225"/>
        <end position="363"/>
    </location>
</feature>
<dbReference type="Proteomes" id="UP000549113">
    <property type="component" value="Unassembled WGS sequence"/>
</dbReference>
<dbReference type="Gene3D" id="1.10.540.10">
    <property type="entry name" value="Acyl-CoA dehydrogenase/oxidase, N-terminal domain"/>
    <property type="match status" value="1"/>
</dbReference>
<dbReference type="InterPro" id="IPR036250">
    <property type="entry name" value="AcylCo_DH-like_C"/>
</dbReference>
<dbReference type="InterPro" id="IPR050741">
    <property type="entry name" value="Acyl-CoA_dehydrogenase"/>
</dbReference>
<dbReference type="EMBL" id="JACIFH010000001">
    <property type="protein sequence ID" value="MBB4140691.1"/>
    <property type="molecule type" value="Genomic_DNA"/>
</dbReference>
<evidence type="ECO:0000259" key="4">
    <source>
        <dbReference type="Pfam" id="PF08028"/>
    </source>
</evidence>
<dbReference type="GO" id="GO:0033539">
    <property type="term" value="P:fatty acid beta-oxidation using acyl-CoA dehydrogenase"/>
    <property type="evidence" value="ECO:0007669"/>
    <property type="project" value="TreeGrafter"/>
</dbReference>
<dbReference type="AlphaFoldDB" id="A0AA40SQT7"/>
<comment type="similarity">
    <text evidence="2">Belongs to the HpaH/HsaA monooxygenase family.</text>
</comment>
<dbReference type="InterPro" id="IPR037069">
    <property type="entry name" value="AcylCoA_DH/ox_N_sf"/>
</dbReference>
<evidence type="ECO:0000256" key="1">
    <source>
        <dbReference type="ARBA" id="ARBA00023002"/>
    </source>
</evidence>
<dbReference type="PANTHER" id="PTHR48083">
    <property type="entry name" value="MEDIUM-CHAIN SPECIFIC ACYL-COA DEHYDROGENASE, MITOCHONDRIAL-RELATED"/>
    <property type="match status" value="1"/>
</dbReference>
<dbReference type="SUPFAM" id="SSF47203">
    <property type="entry name" value="Acyl-CoA dehydrogenase C-terminal domain-like"/>
    <property type="match status" value="1"/>
</dbReference>
<dbReference type="Pfam" id="PF02771">
    <property type="entry name" value="Acyl-CoA_dh_N"/>
    <property type="match status" value="1"/>
</dbReference>
<dbReference type="PANTHER" id="PTHR48083:SF19">
    <property type="entry name" value="FLAVIN-DEPENDENT MONOOXYGENASE, OXYGENASE SUBUNIT HSAA"/>
    <property type="match status" value="1"/>
</dbReference>
<dbReference type="Gene3D" id="1.20.140.10">
    <property type="entry name" value="Butyryl-CoA Dehydrogenase, subunit A, domain 3"/>
    <property type="match status" value="1"/>
</dbReference>
<dbReference type="GO" id="GO:0050660">
    <property type="term" value="F:flavin adenine dinucleotide binding"/>
    <property type="evidence" value="ECO:0007669"/>
    <property type="project" value="InterPro"/>
</dbReference>
<evidence type="ECO:0000313" key="6">
    <source>
        <dbReference type="Proteomes" id="UP000549113"/>
    </source>
</evidence>
<dbReference type="InterPro" id="IPR046373">
    <property type="entry name" value="Acyl-CoA_Oxase/DH_mid-dom_sf"/>
</dbReference>